<reference evidence="2 3" key="1">
    <citation type="submission" date="2019-03" db="EMBL/GenBank/DDBJ databases">
        <title>First draft genome of Liparis tanakae, snailfish: a comprehensive survey of snailfish specific genes.</title>
        <authorList>
            <person name="Kim W."/>
            <person name="Song I."/>
            <person name="Jeong J.-H."/>
            <person name="Kim D."/>
            <person name="Kim S."/>
            <person name="Ryu S."/>
            <person name="Song J.Y."/>
            <person name="Lee S.K."/>
        </authorList>
    </citation>
    <scope>NUCLEOTIDE SEQUENCE [LARGE SCALE GENOMIC DNA]</scope>
    <source>
        <tissue evidence="2">Muscle</tissue>
    </source>
</reference>
<proteinExistence type="predicted"/>
<evidence type="ECO:0000313" key="2">
    <source>
        <dbReference type="EMBL" id="TNN69976.1"/>
    </source>
</evidence>
<feature type="compositionally biased region" description="Basic and acidic residues" evidence="1">
    <location>
        <begin position="114"/>
        <end position="123"/>
    </location>
</feature>
<protein>
    <submittedName>
        <fullName evidence="2">Uncharacterized protein</fullName>
    </submittedName>
</protein>
<sequence>MFGCRDECRKGQRTGAYSHAQQLPPPPSPHSPHHGVLTTEVAFVVGERAVCVEVAQFVQSDPRALAHDESQSLPAKSPKLFNFENQGALHLPKINNKTADYQQESNDGQNVSLKMDEIPKGSC</sequence>
<dbReference type="Proteomes" id="UP000314294">
    <property type="component" value="Unassembled WGS sequence"/>
</dbReference>
<comment type="caution">
    <text evidence="2">The sequence shown here is derived from an EMBL/GenBank/DDBJ whole genome shotgun (WGS) entry which is preliminary data.</text>
</comment>
<evidence type="ECO:0000313" key="3">
    <source>
        <dbReference type="Proteomes" id="UP000314294"/>
    </source>
</evidence>
<gene>
    <name evidence="2" type="ORF">EYF80_019849</name>
</gene>
<evidence type="ECO:0000256" key="1">
    <source>
        <dbReference type="SAM" id="MobiDB-lite"/>
    </source>
</evidence>
<feature type="region of interest" description="Disordered" evidence="1">
    <location>
        <begin position="1"/>
        <end position="35"/>
    </location>
</feature>
<organism evidence="2 3">
    <name type="scientific">Liparis tanakae</name>
    <name type="common">Tanaka's snailfish</name>
    <dbReference type="NCBI Taxonomy" id="230148"/>
    <lineage>
        <taxon>Eukaryota</taxon>
        <taxon>Metazoa</taxon>
        <taxon>Chordata</taxon>
        <taxon>Craniata</taxon>
        <taxon>Vertebrata</taxon>
        <taxon>Euteleostomi</taxon>
        <taxon>Actinopterygii</taxon>
        <taxon>Neopterygii</taxon>
        <taxon>Teleostei</taxon>
        <taxon>Neoteleostei</taxon>
        <taxon>Acanthomorphata</taxon>
        <taxon>Eupercaria</taxon>
        <taxon>Perciformes</taxon>
        <taxon>Cottioidei</taxon>
        <taxon>Cottales</taxon>
        <taxon>Liparidae</taxon>
        <taxon>Liparis</taxon>
    </lineage>
</organism>
<keyword evidence="3" id="KW-1185">Reference proteome</keyword>
<name>A0A4Z2HVU9_9TELE</name>
<accession>A0A4Z2HVU9</accession>
<feature type="compositionally biased region" description="Polar residues" evidence="1">
    <location>
        <begin position="95"/>
        <end position="112"/>
    </location>
</feature>
<dbReference type="AlphaFoldDB" id="A0A4Z2HVU9"/>
<feature type="compositionally biased region" description="Basic and acidic residues" evidence="1">
    <location>
        <begin position="1"/>
        <end position="10"/>
    </location>
</feature>
<feature type="region of interest" description="Disordered" evidence="1">
    <location>
        <begin position="94"/>
        <end position="123"/>
    </location>
</feature>
<dbReference type="EMBL" id="SRLO01000169">
    <property type="protein sequence ID" value="TNN69976.1"/>
    <property type="molecule type" value="Genomic_DNA"/>
</dbReference>